<organism evidence="1 2">
    <name type="scientific">Nostoc paludosum FACHB-159</name>
    <dbReference type="NCBI Taxonomy" id="2692908"/>
    <lineage>
        <taxon>Bacteria</taxon>
        <taxon>Bacillati</taxon>
        <taxon>Cyanobacteriota</taxon>
        <taxon>Cyanophyceae</taxon>
        <taxon>Nostocales</taxon>
        <taxon>Nostocaceae</taxon>
        <taxon>Nostoc</taxon>
    </lineage>
</organism>
<dbReference type="EMBL" id="JACJTU010000013">
    <property type="protein sequence ID" value="MBD2735294.1"/>
    <property type="molecule type" value="Genomic_DNA"/>
</dbReference>
<name>A0ABR8K996_9NOSO</name>
<protein>
    <submittedName>
        <fullName evidence="1">Uncharacterized protein</fullName>
    </submittedName>
</protein>
<proteinExistence type="predicted"/>
<evidence type="ECO:0000313" key="2">
    <source>
        <dbReference type="Proteomes" id="UP000637383"/>
    </source>
</evidence>
<sequence>MLALLLVGGQSILDFRFTIVVSESASVFWIDRTLEGIRLDNLRFVEPAEDG</sequence>
<dbReference type="Proteomes" id="UP000637383">
    <property type="component" value="Unassembled WGS sequence"/>
</dbReference>
<comment type="caution">
    <text evidence="1">The sequence shown here is derived from an EMBL/GenBank/DDBJ whole genome shotgun (WGS) entry which is preliminary data.</text>
</comment>
<accession>A0ABR8K996</accession>
<evidence type="ECO:0000313" key="1">
    <source>
        <dbReference type="EMBL" id="MBD2735294.1"/>
    </source>
</evidence>
<dbReference type="RefSeq" id="WP_190955960.1">
    <property type="nucleotide sequence ID" value="NZ_JACJTU010000013.1"/>
</dbReference>
<reference evidence="1 2" key="1">
    <citation type="journal article" date="2020" name="ISME J.">
        <title>Comparative genomics reveals insights into cyanobacterial evolution and habitat adaptation.</title>
        <authorList>
            <person name="Chen M.Y."/>
            <person name="Teng W.K."/>
            <person name="Zhao L."/>
            <person name="Hu C.X."/>
            <person name="Zhou Y.K."/>
            <person name="Han B.P."/>
            <person name="Song L.R."/>
            <person name="Shu W.S."/>
        </authorList>
    </citation>
    <scope>NUCLEOTIDE SEQUENCE [LARGE SCALE GENOMIC DNA]</scope>
    <source>
        <strain evidence="1 2">FACHB-159</strain>
    </source>
</reference>
<gene>
    <name evidence="1" type="ORF">H6H03_15560</name>
</gene>
<keyword evidence="2" id="KW-1185">Reference proteome</keyword>